<evidence type="ECO:0000313" key="3">
    <source>
        <dbReference type="Proteomes" id="UP000054538"/>
    </source>
</evidence>
<dbReference type="Proteomes" id="UP000054538">
    <property type="component" value="Unassembled WGS sequence"/>
</dbReference>
<protein>
    <submittedName>
        <fullName evidence="2">Uncharacterized protein</fullName>
    </submittedName>
</protein>
<evidence type="ECO:0000313" key="2">
    <source>
        <dbReference type="EMBL" id="KIK99543.1"/>
    </source>
</evidence>
<dbReference type="OrthoDB" id="2686119at2759"/>
<feature type="region of interest" description="Disordered" evidence="1">
    <location>
        <begin position="26"/>
        <end position="58"/>
    </location>
</feature>
<feature type="compositionally biased region" description="Polar residues" evidence="1">
    <location>
        <begin position="26"/>
        <end position="41"/>
    </location>
</feature>
<feature type="compositionally biased region" description="Low complexity" evidence="1">
    <location>
        <begin position="42"/>
        <end position="53"/>
    </location>
</feature>
<proteinExistence type="predicted"/>
<gene>
    <name evidence="2" type="ORF">PAXRUDRAFT_822618</name>
</gene>
<organism evidence="2 3">
    <name type="scientific">Paxillus rubicundulus Ve08.2h10</name>
    <dbReference type="NCBI Taxonomy" id="930991"/>
    <lineage>
        <taxon>Eukaryota</taxon>
        <taxon>Fungi</taxon>
        <taxon>Dikarya</taxon>
        <taxon>Basidiomycota</taxon>
        <taxon>Agaricomycotina</taxon>
        <taxon>Agaricomycetes</taxon>
        <taxon>Agaricomycetidae</taxon>
        <taxon>Boletales</taxon>
        <taxon>Paxilineae</taxon>
        <taxon>Paxillaceae</taxon>
        <taxon>Paxillus</taxon>
    </lineage>
</organism>
<sequence>MILILIPSNKEYSIMQYRDEKKIHQTNAQLAGSGSPSCKQPSGTQNQTSSRSRQSGDHVLCRTSERGCHRVDLKDVACVNMQDSS</sequence>
<dbReference type="AlphaFoldDB" id="A0A0D0DW97"/>
<keyword evidence="3" id="KW-1185">Reference proteome</keyword>
<dbReference type="HOGENOM" id="CLU_2513310_0_0_1"/>
<reference evidence="3" key="2">
    <citation type="submission" date="2015-01" db="EMBL/GenBank/DDBJ databases">
        <title>Evolutionary Origins and Diversification of the Mycorrhizal Mutualists.</title>
        <authorList>
            <consortium name="DOE Joint Genome Institute"/>
            <consortium name="Mycorrhizal Genomics Consortium"/>
            <person name="Kohler A."/>
            <person name="Kuo A."/>
            <person name="Nagy L.G."/>
            <person name="Floudas D."/>
            <person name="Copeland A."/>
            <person name="Barry K.W."/>
            <person name="Cichocki N."/>
            <person name="Veneault-Fourrey C."/>
            <person name="LaButti K."/>
            <person name="Lindquist E.A."/>
            <person name="Lipzen A."/>
            <person name="Lundell T."/>
            <person name="Morin E."/>
            <person name="Murat C."/>
            <person name="Riley R."/>
            <person name="Ohm R."/>
            <person name="Sun H."/>
            <person name="Tunlid A."/>
            <person name="Henrissat B."/>
            <person name="Grigoriev I.V."/>
            <person name="Hibbett D.S."/>
            <person name="Martin F."/>
        </authorList>
    </citation>
    <scope>NUCLEOTIDE SEQUENCE [LARGE SCALE GENOMIC DNA]</scope>
    <source>
        <strain evidence="3">Ve08.2h10</strain>
    </source>
</reference>
<evidence type="ECO:0000256" key="1">
    <source>
        <dbReference type="SAM" id="MobiDB-lite"/>
    </source>
</evidence>
<reference evidence="2 3" key="1">
    <citation type="submission" date="2014-04" db="EMBL/GenBank/DDBJ databases">
        <authorList>
            <consortium name="DOE Joint Genome Institute"/>
            <person name="Kuo A."/>
            <person name="Kohler A."/>
            <person name="Jargeat P."/>
            <person name="Nagy L.G."/>
            <person name="Floudas D."/>
            <person name="Copeland A."/>
            <person name="Barry K.W."/>
            <person name="Cichocki N."/>
            <person name="Veneault-Fourrey C."/>
            <person name="LaButti K."/>
            <person name="Lindquist E.A."/>
            <person name="Lipzen A."/>
            <person name="Lundell T."/>
            <person name="Morin E."/>
            <person name="Murat C."/>
            <person name="Sun H."/>
            <person name="Tunlid A."/>
            <person name="Henrissat B."/>
            <person name="Grigoriev I.V."/>
            <person name="Hibbett D.S."/>
            <person name="Martin F."/>
            <person name="Nordberg H.P."/>
            <person name="Cantor M.N."/>
            <person name="Hua S.X."/>
        </authorList>
    </citation>
    <scope>NUCLEOTIDE SEQUENCE [LARGE SCALE GENOMIC DNA]</scope>
    <source>
        <strain evidence="2 3">Ve08.2h10</strain>
    </source>
</reference>
<name>A0A0D0DW97_9AGAM</name>
<dbReference type="EMBL" id="KN824856">
    <property type="protein sequence ID" value="KIK99543.1"/>
    <property type="molecule type" value="Genomic_DNA"/>
</dbReference>
<accession>A0A0D0DW97</accession>
<dbReference type="InParanoid" id="A0A0D0DW97"/>